<organism evidence="1 2">
    <name type="scientific">Dickeya phage W2B</name>
    <dbReference type="NCBI Taxonomy" id="3049138"/>
    <lineage>
        <taxon>Viruses</taxon>
        <taxon>Duplodnaviria</taxon>
        <taxon>Heunggongvirae</taxon>
        <taxon>Uroviricota</taxon>
        <taxon>Caudoviricetes</taxon>
        <taxon>Autographivirales</taxon>
        <taxon>Autotranscriptaviridae</taxon>
        <taxon>Studiervirinae</taxon>
        <taxon>Ningirsuvirus</taxon>
        <taxon>Ningirsuvirus W2B</taxon>
    </lineage>
</organism>
<protein>
    <submittedName>
        <fullName evidence="1">Uncharacterized protein</fullName>
    </submittedName>
</protein>
<reference evidence="1" key="1">
    <citation type="submission" date="2023-04" db="EMBL/GenBank/DDBJ databases">
        <authorList>
            <person name="Heama Maleini B."/>
            <person name="Fong T.Y."/>
            <person name="Loh M.J."/>
            <person name="Mutusamy P."/>
            <person name="Rajandas H."/>
            <person name="Parimanan S."/>
            <person name="Sivaprakasam S."/>
            <person name="Jaya Jothi S."/>
        </authorList>
    </citation>
    <scope>NUCLEOTIDE SEQUENCE</scope>
</reference>
<dbReference type="EMBL" id="OQ871563">
    <property type="protein sequence ID" value="WHS68410.1"/>
    <property type="molecule type" value="Genomic_DNA"/>
</dbReference>
<accession>A0AA47LX17</accession>
<sequence>MLTISITSRLVVIEHNSFVDDKAVSTQQWLQSVRNTCLFETSRAILLHSALVNLQQHRRENLTEHTVTEVTLKDHCLHLPLLSLLSQLVQCSILVATTEATSVHKVDVTVQCEQHSIACLILTTTTWVNHKDALLIIHSAL</sequence>
<name>A0AA47LX17_9CAUD</name>
<dbReference type="Proteomes" id="UP001178100">
    <property type="component" value="Segment"/>
</dbReference>
<proteinExistence type="predicted"/>
<gene>
    <name evidence="1" type="ORF">NGBLDFOK_00001</name>
</gene>
<evidence type="ECO:0000313" key="2">
    <source>
        <dbReference type="Proteomes" id="UP001178100"/>
    </source>
</evidence>
<keyword evidence="2" id="KW-1185">Reference proteome</keyword>
<evidence type="ECO:0000313" key="1">
    <source>
        <dbReference type="EMBL" id="WHS68410.1"/>
    </source>
</evidence>